<keyword evidence="4" id="KW-1185">Reference proteome</keyword>
<dbReference type="Proteomes" id="UP000285768">
    <property type="component" value="Chromosome"/>
</dbReference>
<name>A0ABX5QGV5_9MICO</name>
<dbReference type="EMBL" id="CP035037">
    <property type="protein sequence ID" value="QAB18727.1"/>
    <property type="molecule type" value="Genomic_DNA"/>
</dbReference>
<evidence type="ECO:0000313" key="2">
    <source>
        <dbReference type="EMBL" id="QAB18323.1"/>
    </source>
</evidence>
<feature type="region of interest" description="Disordered" evidence="1">
    <location>
        <begin position="1"/>
        <end position="34"/>
    </location>
</feature>
<evidence type="ECO:0000313" key="3">
    <source>
        <dbReference type="EMBL" id="QAB18727.1"/>
    </source>
</evidence>
<gene>
    <name evidence="2" type="ORF">Leucomu_10710</name>
    <name evidence="3" type="ORF">Leucomu_13145</name>
</gene>
<dbReference type="EMBL" id="CP035037">
    <property type="protein sequence ID" value="QAB18323.1"/>
    <property type="molecule type" value="Genomic_DNA"/>
</dbReference>
<feature type="region of interest" description="Disordered" evidence="1">
    <location>
        <begin position="150"/>
        <end position="194"/>
    </location>
</feature>
<accession>A0ABX5QGV5</accession>
<dbReference type="RefSeq" id="WP_128387214.1">
    <property type="nucleotide sequence ID" value="NZ_CP035037.1"/>
</dbReference>
<protein>
    <recommendedName>
        <fullName evidence="5">Scaffolding protein</fullName>
    </recommendedName>
</protein>
<evidence type="ECO:0000313" key="4">
    <source>
        <dbReference type="Proteomes" id="UP000285768"/>
    </source>
</evidence>
<evidence type="ECO:0008006" key="5">
    <source>
        <dbReference type="Google" id="ProtNLM"/>
    </source>
</evidence>
<proteinExistence type="predicted"/>
<reference evidence="2 4" key="1">
    <citation type="submission" date="2019-01" db="EMBL/GenBank/DDBJ databases">
        <title>Leucobacter muris sp. nov. isolated from the nose of a laboratory mouse.</title>
        <authorList>
            <person name="Benga L."/>
            <person name="Sproeer C."/>
            <person name="Schumann P."/>
            <person name="Verbarg S."/>
            <person name="Bunk B."/>
            <person name="Engelhardt E."/>
            <person name="Benten P.M."/>
            <person name="Sager M."/>
        </authorList>
    </citation>
    <scope>NUCLEOTIDE SEQUENCE [LARGE SCALE GENOMIC DNA]</scope>
    <source>
        <strain evidence="2 4">DSM 101948</strain>
    </source>
</reference>
<evidence type="ECO:0000256" key="1">
    <source>
        <dbReference type="SAM" id="MobiDB-lite"/>
    </source>
</evidence>
<sequence>MSTENQPANENPAGDEPTGGGKPEYTPPASQEELDRIVESRLARERSKYADYDALKKKAADHDAYLDSQKDEHQKALDQTKADTESAVAQRYLSKLVSSEVKAIASALGFNDPSDALAVIDAEKLPVKDDEPDTEAIKAAVEKLATDKPYLVKAGSARPATRPRPKQGERQESGPAKGRAAAALRQLGASRKSS</sequence>
<organism evidence="2 4">
    <name type="scientific">Leucobacter muris</name>
    <dbReference type="NCBI Taxonomy" id="1935379"/>
    <lineage>
        <taxon>Bacteria</taxon>
        <taxon>Bacillati</taxon>
        <taxon>Actinomycetota</taxon>
        <taxon>Actinomycetes</taxon>
        <taxon>Micrococcales</taxon>
        <taxon>Microbacteriaceae</taxon>
        <taxon>Leucobacter</taxon>
    </lineage>
</organism>
<feature type="compositionally biased region" description="Low complexity" evidence="1">
    <location>
        <begin position="176"/>
        <end position="194"/>
    </location>
</feature>